<dbReference type="AlphaFoldDB" id="A0A158I7L1"/>
<dbReference type="EMBL" id="FCON02000022">
    <property type="protein sequence ID" value="SAL52582.1"/>
    <property type="molecule type" value="Genomic_DNA"/>
</dbReference>
<organism evidence="2 3">
    <name type="scientific">Caballeronia choica</name>
    <dbReference type="NCBI Taxonomy" id="326476"/>
    <lineage>
        <taxon>Bacteria</taxon>
        <taxon>Pseudomonadati</taxon>
        <taxon>Pseudomonadota</taxon>
        <taxon>Betaproteobacteria</taxon>
        <taxon>Burkholderiales</taxon>
        <taxon>Burkholderiaceae</taxon>
        <taxon>Caballeronia</taxon>
    </lineage>
</organism>
<proteinExistence type="predicted"/>
<dbReference type="Proteomes" id="UP000054770">
    <property type="component" value="Unassembled WGS sequence"/>
</dbReference>
<feature type="domain" description="MaoC-like" evidence="1">
    <location>
        <begin position="16"/>
        <end position="113"/>
    </location>
</feature>
<sequence>MAWRYLEDLTVGETWTSEPVTIEAADVIGFGSEFDPQPFHTDPDAARAGPFGGLIASGWHLASLAMRLCVHARLFGETPIVGVGADELRWLQPVRAGDTVHVKRELVEIQTFPDKPKRGVAKARIELVNQRGEVAMRLYGLTSIPRRPADGAG</sequence>
<evidence type="ECO:0000259" key="1">
    <source>
        <dbReference type="Pfam" id="PF01575"/>
    </source>
</evidence>
<evidence type="ECO:0000313" key="2">
    <source>
        <dbReference type="EMBL" id="SAL52582.1"/>
    </source>
</evidence>
<name>A0A158I7L1_9BURK</name>
<dbReference type="PANTHER" id="PTHR43664:SF1">
    <property type="entry name" value="BETA-METHYLMALYL-COA DEHYDRATASE"/>
    <property type="match status" value="1"/>
</dbReference>
<dbReference type="InterPro" id="IPR029069">
    <property type="entry name" value="HotDog_dom_sf"/>
</dbReference>
<dbReference type="SUPFAM" id="SSF54637">
    <property type="entry name" value="Thioesterase/thiol ester dehydrase-isomerase"/>
    <property type="match status" value="1"/>
</dbReference>
<reference evidence="2" key="1">
    <citation type="submission" date="2016-01" db="EMBL/GenBank/DDBJ databases">
        <authorList>
            <person name="Peeters C."/>
        </authorList>
    </citation>
    <scope>NUCLEOTIDE SEQUENCE [LARGE SCALE GENOMIC DNA]</scope>
    <source>
        <strain evidence="2">LMG 22940</strain>
    </source>
</reference>
<dbReference type="OrthoDB" id="5298629at2"/>
<dbReference type="RefSeq" id="WP_087644712.1">
    <property type="nucleotide sequence ID" value="NZ_FCON02000022.1"/>
</dbReference>
<keyword evidence="3" id="KW-1185">Reference proteome</keyword>
<gene>
    <name evidence="2" type="ORF">AWB68_02563</name>
</gene>
<dbReference type="Gene3D" id="3.10.129.10">
    <property type="entry name" value="Hotdog Thioesterase"/>
    <property type="match status" value="1"/>
</dbReference>
<dbReference type="PANTHER" id="PTHR43664">
    <property type="entry name" value="MONOAMINE OXIDASE-RELATED"/>
    <property type="match status" value="1"/>
</dbReference>
<evidence type="ECO:0000313" key="3">
    <source>
        <dbReference type="Proteomes" id="UP000054770"/>
    </source>
</evidence>
<dbReference type="InterPro" id="IPR002539">
    <property type="entry name" value="MaoC-like_dom"/>
</dbReference>
<dbReference type="InterPro" id="IPR052342">
    <property type="entry name" value="MCH/BMMD"/>
</dbReference>
<dbReference type="Pfam" id="PF01575">
    <property type="entry name" value="MaoC_dehydratas"/>
    <property type="match status" value="1"/>
</dbReference>
<accession>A0A158I7L1</accession>
<dbReference type="CDD" id="cd03454">
    <property type="entry name" value="YdeM"/>
    <property type="match status" value="1"/>
</dbReference>
<comment type="caution">
    <text evidence="2">The sequence shown here is derived from an EMBL/GenBank/DDBJ whole genome shotgun (WGS) entry which is preliminary data.</text>
</comment>
<protein>
    <submittedName>
        <fullName evidence="2">Dehydratase</fullName>
    </submittedName>
</protein>